<dbReference type="FunFam" id="2.10.25.10:FF:000015">
    <property type="entry name" value="neurexin-1 isoform X1"/>
    <property type="match status" value="1"/>
</dbReference>
<dbReference type="Pfam" id="PF00008">
    <property type="entry name" value="EGF"/>
    <property type="match status" value="1"/>
</dbReference>
<keyword evidence="6 16" id="KW-0812">Transmembrane</keyword>
<evidence type="ECO:0000256" key="1">
    <source>
        <dbReference type="ARBA" id="ARBA00004403"/>
    </source>
</evidence>
<evidence type="ECO:0000256" key="16">
    <source>
        <dbReference type="SAM" id="Phobius"/>
    </source>
</evidence>
<dbReference type="Gene3D" id="2.60.120.260">
    <property type="entry name" value="Galactose-binding domain-like"/>
    <property type="match status" value="1"/>
</dbReference>
<evidence type="ECO:0000256" key="9">
    <source>
        <dbReference type="ARBA" id="ARBA00022949"/>
    </source>
</evidence>
<dbReference type="InterPro" id="IPR000742">
    <property type="entry name" value="EGF"/>
</dbReference>
<evidence type="ECO:0000259" key="19">
    <source>
        <dbReference type="PROSITE" id="PS50025"/>
    </source>
</evidence>
<protein>
    <submittedName>
        <fullName evidence="23">Contactin-associated protein-like 2</fullName>
    </submittedName>
</protein>
<keyword evidence="11 16" id="KW-0472">Membrane</keyword>
<dbReference type="PROSITE" id="PS50026">
    <property type="entry name" value="EGF_3"/>
    <property type="match status" value="2"/>
</dbReference>
<dbReference type="CDD" id="cd00110">
    <property type="entry name" value="LamG"/>
    <property type="match status" value="4"/>
</dbReference>
<dbReference type="PROSITE" id="PS01286">
    <property type="entry name" value="FA58C_2"/>
    <property type="match status" value="1"/>
</dbReference>
<feature type="domain" description="F5/8 type C" evidence="18">
    <location>
        <begin position="25"/>
        <end position="171"/>
    </location>
</feature>
<evidence type="ECO:0000313" key="23">
    <source>
        <dbReference type="RefSeq" id="XP_032819606.1"/>
    </source>
</evidence>
<dbReference type="Proteomes" id="UP001318040">
    <property type="component" value="Chromosome 2"/>
</dbReference>
<keyword evidence="7 17" id="KW-0732">Signal</keyword>
<evidence type="ECO:0000256" key="13">
    <source>
        <dbReference type="PROSITE-ProRule" id="PRU00076"/>
    </source>
</evidence>
<evidence type="ECO:0000256" key="11">
    <source>
        <dbReference type="ARBA" id="ARBA00023136"/>
    </source>
</evidence>
<dbReference type="PANTHER" id="PTHR15036">
    <property type="entry name" value="PIKACHURIN-LIKE PROTEIN"/>
    <property type="match status" value="1"/>
</dbReference>
<reference evidence="23" key="1">
    <citation type="submission" date="2025-08" db="UniProtKB">
        <authorList>
            <consortium name="RefSeq"/>
        </authorList>
    </citation>
    <scope>IDENTIFICATION</scope>
    <source>
        <tissue evidence="23">Sperm</tissue>
    </source>
</reference>
<evidence type="ECO:0000259" key="18">
    <source>
        <dbReference type="PROSITE" id="PS50022"/>
    </source>
</evidence>
<dbReference type="InterPro" id="IPR013320">
    <property type="entry name" value="ConA-like_dom_sf"/>
</dbReference>
<feature type="domain" description="Laminin G" evidence="19">
    <location>
        <begin position="175"/>
        <end position="364"/>
    </location>
</feature>
<feature type="domain" description="EGF-like" evidence="20">
    <location>
        <begin position="963"/>
        <end position="1001"/>
    </location>
</feature>
<keyword evidence="9" id="KW-0965">Cell junction</keyword>
<dbReference type="PROSITE" id="PS50025">
    <property type="entry name" value="LAM_G_DOMAIN"/>
    <property type="match status" value="4"/>
</dbReference>
<evidence type="ECO:0000256" key="8">
    <source>
        <dbReference type="ARBA" id="ARBA00022737"/>
    </source>
</evidence>
<dbReference type="InterPro" id="IPR050372">
    <property type="entry name" value="Neurexin-related_CASP"/>
</dbReference>
<dbReference type="CDD" id="cd00054">
    <property type="entry name" value="EGF_CA"/>
    <property type="match status" value="2"/>
</dbReference>
<comment type="subcellular location">
    <subcellularLocation>
        <location evidence="1">Cell junction</location>
        <location evidence="1">Paranodal septate junction</location>
    </subcellularLocation>
    <subcellularLocation>
        <location evidence="2">Membrane</location>
        <topology evidence="2">Single-pass type I membrane protein</topology>
    </subcellularLocation>
</comment>
<organism evidence="22 23">
    <name type="scientific">Petromyzon marinus</name>
    <name type="common">Sea lamprey</name>
    <dbReference type="NCBI Taxonomy" id="7757"/>
    <lineage>
        <taxon>Eukaryota</taxon>
        <taxon>Metazoa</taxon>
        <taxon>Chordata</taxon>
        <taxon>Craniata</taxon>
        <taxon>Vertebrata</taxon>
        <taxon>Cyclostomata</taxon>
        <taxon>Hyperoartia</taxon>
        <taxon>Petromyzontiformes</taxon>
        <taxon>Petromyzontidae</taxon>
        <taxon>Petromyzon</taxon>
    </lineage>
</organism>
<accession>A0AAJ7X364</accession>
<sequence length="1356" mass="149416">MRAHVALCLAALFMHGDAHVGIESCNRPLVGGLAPDSFRASSMLSASHSPTFAKLNHRDGAGGWTPAHNDQTPWLQLELSGRAEVTALATQGLYGSSDWASSYLLLYGDSARNWRQYQEDGNAWVFPGNKNSDKVVRHDLQNSIVTRFLRFMPIEWNPEGHIGLRVELYGCPYRSSVAYFDGRSLLAYRFEHKVRRTRKDVVSLRMRTKRSDGVLLHGEGQRGGGLTLQIHRGRLNLHLRFGRDLIGMEGDAGEGMGYITVSAGSLLDDQHWHDVTITRSGRHGNLTVDRHMQRFQVMGDYESLDLDYQLSFGGLPFGGKPGNRAHPNFLGCMENVYYNGEDVTDLARRAKPQIHITGNVMFGCPAEVALIPVTFPSPGGYLALAGHLLWPNHAQPQIQSLGLQFRTWDATGLLLQVVSVAQGHGVEGLRLALSEGKLHMTSSLNLQGRTELFLVTGSSLNDGEWHGVTLQARDDSLLVMVDGREHFVMLSPVLHLIAGNAYYFGGHPQSAVAPFLGCMRLIHMDNQPVDITLLQQGLLGTFINVHFDLCGLTDRCLPNHCEHGGRCMQTWGGFSCDCQGTSYTGSTCHTPAYELSCEAYKHLGRASGHYWVDPDGSGPLGALLVFCNMTEDKVWTTVTHENMEKTVVQGASVTQPFLVMFTYGATAEQLAAIVASAEHCQQEVAYYCKRSRLFNAPDGEPHTWWVGQTHEKQRYWSGAVPRVQKCACGITKNCSDPKFVCNCDGYLYLWKEDSGLLGYKSNLPILQLIISDTNRSDSEAAYRVGPLRCHGDRHFWNAASFSTHRSYLHFPPVHAETSLDITFLFKTSAESGVFLENMGTHDFIRVQLKSPYEVSFGFDVGNGPVEMVVRSGQPLNDEEWHAVSVERSLKEASVRVDRLPREVAWVPSRGHAHLQLNSQLYIGSSVSGDSGFLGCVRSLRVNSVMLDLEEQARVTPGVNPGCSGHCRSYGALCRNGGRCVEHSVGYSCDCSSSPYDGPFCTTEVGGFFERGTWVRYEFQDPHKLLASTRSDKDTLPFERASDMPIREPSGDLISPRAPVSLGEPAGDSESGEMALLGFSTRTAPAMLLHVSSKSGSCLTVTLQSNGSLQIRYSRKGGQRIKVIHPDPRSMADGQPHSLNITRQDSFVYIQLDHYPQVKRHLWAGQNHFNPSTLFLGKVPDLDVSDHEVQQANVQGFVGCLSRVQFNSAAPLKAALRQRSLYIEQHSSSPAPIASPVFVQGRLVESTCMALSMTTVPPTTSTDLWSLPVTTSFVSREDGKPQSSPISSNTAVVGGVIAMSILVILCMLALIGRYLFHHKGTYRTNEAKGLEAASTTLQSEDPNFPESLSESRKEYLI</sequence>
<dbReference type="InterPro" id="IPR003585">
    <property type="entry name" value="Neurexin-like"/>
</dbReference>
<keyword evidence="12 14" id="KW-1015">Disulfide bond</keyword>
<evidence type="ECO:0000256" key="7">
    <source>
        <dbReference type="ARBA" id="ARBA00022729"/>
    </source>
</evidence>
<comment type="caution">
    <text evidence="13">Lacks conserved residue(s) required for the propagation of feature annotation.</text>
</comment>
<dbReference type="SUPFAM" id="SSF56496">
    <property type="entry name" value="Fibrinogen C-terminal domain-like"/>
    <property type="match status" value="1"/>
</dbReference>
<feature type="domain" description="Fibrinogen C-terminal" evidence="21">
    <location>
        <begin position="588"/>
        <end position="640"/>
    </location>
</feature>
<dbReference type="PROSITE" id="PS51406">
    <property type="entry name" value="FIBRINOGEN_C_2"/>
    <property type="match status" value="1"/>
</dbReference>
<evidence type="ECO:0000256" key="15">
    <source>
        <dbReference type="SAM" id="MobiDB-lite"/>
    </source>
</evidence>
<dbReference type="Pfam" id="PF00754">
    <property type="entry name" value="F5_F8_type_C"/>
    <property type="match status" value="1"/>
</dbReference>
<proteinExistence type="inferred from homology"/>
<keyword evidence="4 13" id="KW-0245">EGF-like domain</keyword>
<keyword evidence="8" id="KW-0677">Repeat</keyword>
<evidence type="ECO:0000256" key="17">
    <source>
        <dbReference type="SAM" id="SignalP"/>
    </source>
</evidence>
<evidence type="ECO:0000256" key="4">
    <source>
        <dbReference type="ARBA" id="ARBA00022536"/>
    </source>
</evidence>
<feature type="region of interest" description="Disordered" evidence="15">
    <location>
        <begin position="1041"/>
        <end position="1068"/>
    </location>
</feature>
<dbReference type="FunFam" id="2.60.120.260:FF:000016">
    <property type="entry name" value="Contactin-associated protein-like 4 isoform 1"/>
    <property type="match status" value="1"/>
</dbReference>
<evidence type="ECO:0000259" key="21">
    <source>
        <dbReference type="PROSITE" id="PS51406"/>
    </source>
</evidence>
<dbReference type="SMART" id="SM00294">
    <property type="entry name" value="4.1m"/>
    <property type="match status" value="1"/>
</dbReference>
<keyword evidence="10 16" id="KW-1133">Transmembrane helix</keyword>
<keyword evidence="5" id="KW-0597">Phosphoprotein</keyword>
<evidence type="ECO:0000313" key="22">
    <source>
        <dbReference type="Proteomes" id="UP001318040"/>
    </source>
</evidence>
<evidence type="ECO:0000256" key="14">
    <source>
        <dbReference type="PROSITE-ProRule" id="PRU00122"/>
    </source>
</evidence>
<dbReference type="RefSeq" id="XP_032819606.1">
    <property type="nucleotide sequence ID" value="XM_032963715.1"/>
</dbReference>
<dbReference type="InterPro" id="IPR001791">
    <property type="entry name" value="Laminin_G"/>
</dbReference>
<dbReference type="KEGG" id="pmrn:116947701"/>
<dbReference type="GO" id="GO:0016020">
    <property type="term" value="C:membrane"/>
    <property type="evidence" value="ECO:0007669"/>
    <property type="project" value="UniProtKB-SubCell"/>
</dbReference>
<evidence type="ECO:0000256" key="12">
    <source>
        <dbReference type="ARBA" id="ARBA00023157"/>
    </source>
</evidence>
<dbReference type="GO" id="GO:0033010">
    <property type="term" value="C:paranodal junction"/>
    <property type="evidence" value="ECO:0007669"/>
    <property type="project" value="UniProtKB-SubCell"/>
</dbReference>
<feature type="disulfide bond" evidence="14">
    <location>
        <begin position="935"/>
        <end position="962"/>
    </location>
</feature>
<dbReference type="SUPFAM" id="SSF49899">
    <property type="entry name" value="Concanavalin A-like lectins/glucanases"/>
    <property type="match status" value="4"/>
</dbReference>
<dbReference type="InterPro" id="IPR000421">
    <property type="entry name" value="FA58C"/>
</dbReference>
<evidence type="ECO:0000256" key="10">
    <source>
        <dbReference type="ARBA" id="ARBA00022989"/>
    </source>
</evidence>
<dbReference type="SMART" id="SM00181">
    <property type="entry name" value="EGF"/>
    <property type="match status" value="2"/>
</dbReference>
<evidence type="ECO:0000259" key="20">
    <source>
        <dbReference type="PROSITE" id="PS50026"/>
    </source>
</evidence>
<feature type="domain" description="EGF-like" evidence="20">
    <location>
        <begin position="552"/>
        <end position="589"/>
    </location>
</feature>
<dbReference type="Gene3D" id="2.60.120.200">
    <property type="match status" value="4"/>
</dbReference>
<dbReference type="Pfam" id="PF02210">
    <property type="entry name" value="Laminin_G_2"/>
    <property type="match status" value="4"/>
</dbReference>
<keyword evidence="22" id="KW-1185">Reference proteome</keyword>
<feature type="domain" description="Laminin G" evidence="19">
    <location>
        <begin position="371"/>
        <end position="550"/>
    </location>
</feature>
<dbReference type="InterPro" id="IPR002181">
    <property type="entry name" value="Fibrinogen_a/b/g_C_dom"/>
</dbReference>
<dbReference type="SMART" id="SM00282">
    <property type="entry name" value="LamG"/>
    <property type="match status" value="4"/>
</dbReference>
<dbReference type="CDD" id="cd00057">
    <property type="entry name" value="FA58C"/>
    <property type="match status" value="1"/>
</dbReference>
<dbReference type="SUPFAM" id="SSF49785">
    <property type="entry name" value="Galactose-binding domain-like"/>
    <property type="match status" value="1"/>
</dbReference>
<feature type="signal peptide" evidence="17">
    <location>
        <begin position="1"/>
        <end position="18"/>
    </location>
</feature>
<dbReference type="InterPro" id="IPR036056">
    <property type="entry name" value="Fibrinogen-like_C"/>
</dbReference>
<feature type="domain" description="Laminin G" evidence="19">
    <location>
        <begin position="797"/>
        <end position="962"/>
    </location>
</feature>
<evidence type="ECO:0000256" key="6">
    <source>
        <dbReference type="ARBA" id="ARBA00022692"/>
    </source>
</evidence>
<feature type="domain" description="Laminin G" evidence="19">
    <location>
        <begin position="1048"/>
        <end position="1247"/>
    </location>
</feature>
<dbReference type="Gene3D" id="2.60.120.1000">
    <property type="match status" value="1"/>
</dbReference>
<evidence type="ECO:0000256" key="3">
    <source>
        <dbReference type="ARBA" id="ARBA00010241"/>
    </source>
</evidence>
<comment type="similarity">
    <text evidence="3">Belongs to the neurexin family.</text>
</comment>
<name>A0AAJ7X364_PETMA</name>
<feature type="chain" id="PRO_5042510530" evidence="17">
    <location>
        <begin position="19"/>
        <end position="1356"/>
    </location>
</feature>
<dbReference type="SMART" id="SM00231">
    <property type="entry name" value="FA58C"/>
    <property type="match status" value="1"/>
</dbReference>
<evidence type="ECO:0000256" key="2">
    <source>
        <dbReference type="ARBA" id="ARBA00004479"/>
    </source>
</evidence>
<dbReference type="Gene3D" id="2.10.25.10">
    <property type="entry name" value="Laminin"/>
    <property type="match status" value="1"/>
</dbReference>
<dbReference type="InterPro" id="IPR008979">
    <property type="entry name" value="Galactose-bd-like_sf"/>
</dbReference>
<feature type="transmembrane region" description="Helical" evidence="16">
    <location>
        <begin position="1290"/>
        <end position="1315"/>
    </location>
</feature>
<evidence type="ECO:0000256" key="5">
    <source>
        <dbReference type="ARBA" id="ARBA00022553"/>
    </source>
</evidence>
<gene>
    <name evidence="23" type="primary">LOC116947701</name>
</gene>
<feature type="region of interest" description="Disordered" evidence="15">
    <location>
        <begin position="1332"/>
        <end position="1356"/>
    </location>
</feature>
<dbReference type="PROSITE" id="PS50022">
    <property type="entry name" value="FA58C_3"/>
    <property type="match status" value="1"/>
</dbReference>
<dbReference type="PANTHER" id="PTHR15036:SF49">
    <property type="entry name" value="AXOTACTIN"/>
    <property type="match status" value="1"/>
</dbReference>